<evidence type="ECO:0000256" key="1">
    <source>
        <dbReference type="ARBA" id="ARBA00022723"/>
    </source>
</evidence>
<reference evidence="7" key="1">
    <citation type="submission" date="2009-09" db="EMBL/GenBank/DDBJ databases">
        <title>The complete genome of Nakamurella multipartita DSM 44233.</title>
        <authorList>
            <consortium name="US DOE Joint Genome Institute (JGI-PGF)"/>
            <person name="Lucas S."/>
            <person name="Copeland A."/>
            <person name="Lapidus A."/>
            <person name="Glavina del Rio T."/>
            <person name="Dalin E."/>
            <person name="Tice H."/>
            <person name="Bruce D."/>
            <person name="Goodwin L."/>
            <person name="Pitluck S."/>
            <person name="Kyrpides N."/>
            <person name="Mavromatis K."/>
            <person name="Ivanova N."/>
            <person name="Ovchinnikova G."/>
            <person name="Sims D."/>
            <person name="Meincke L."/>
            <person name="Brettin T."/>
            <person name="Detter J.C."/>
            <person name="Han C."/>
            <person name="Larimer F."/>
            <person name="Land M."/>
            <person name="Hauser L."/>
            <person name="Markowitz V."/>
            <person name="Cheng J.-F."/>
            <person name="Hugenholtz P."/>
            <person name="Woyke T."/>
            <person name="Wu D."/>
            <person name="Klenk H.-P."/>
            <person name="Eisen J.A."/>
        </authorList>
    </citation>
    <scope>NUCLEOTIDE SEQUENCE [LARGE SCALE GENOMIC DNA]</scope>
    <source>
        <strain evidence="7">ATCC 700099 / DSM 44233 / CIP 104796 / JCM 9543 / NBRC 105858 / Y-104</strain>
    </source>
</reference>
<dbReference type="Pfam" id="PF00149">
    <property type="entry name" value="Metallophos"/>
    <property type="match status" value="1"/>
</dbReference>
<keyword evidence="7" id="KW-1185">Reference proteome</keyword>
<feature type="domain" description="Calcineurin-like phosphoesterase" evidence="5">
    <location>
        <begin position="18"/>
        <end position="211"/>
    </location>
</feature>
<dbReference type="GO" id="GO:0046872">
    <property type="term" value="F:metal ion binding"/>
    <property type="evidence" value="ECO:0007669"/>
    <property type="project" value="UniProtKB-KW"/>
</dbReference>
<evidence type="ECO:0000259" key="5">
    <source>
        <dbReference type="Pfam" id="PF00149"/>
    </source>
</evidence>
<evidence type="ECO:0000313" key="6">
    <source>
        <dbReference type="EMBL" id="ACV79621.1"/>
    </source>
</evidence>
<dbReference type="SUPFAM" id="SSF56300">
    <property type="entry name" value="Metallo-dependent phosphatases"/>
    <property type="match status" value="1"/>
</dbReference>
<dbReference type="Proteomes" id="UP000002218">
    <property type="component" value="Chromosome"/>
</dbReference>
<dbReference type="InterPro" id="IPR050884">
    <property type="entry name" value="CNP_phosphodiesterase-III"/>
</dbReference>
<dbReference type="eggNOG" id="COG1409">
    <property type="taxonomic scope" value="Bacteria"/>
</dbReference>
<proteinExistence type="inferred from homology"/>
<reference evidence="6 7" key="2">
    <citation type="journal article" date="2010" name="Stand. Genomic Sci.">
        <title>Complete genome sequence of Nakamurella multipartita type strain (Y-104).</title>
        <authorList>
            <person name="Tice H."/>
            <person name="Mayilraj S."/>
            <person name="Sims D."/>
            <person name="Lapidus A."/>
            <person name="Nolan M."/>
            <person name="Lucas S."/>
            <person name="Glavina Del Rio T."/>
            <person name="Copeland A."/>
            <person name="Cheng J.F."/>
            <person name="Meincke L."/>
            <person name="Bruce D."/>
            <person name="Goodwin L."/>
            <person name="Pitluck S."/>
            <person name="Ivanova N."/>
            <person name="Mavromatis K."/>
            <person name="Ovchinnikova G."/>
            <person name="Pati A."/>
            <person name="Chen A."/>
            <person name="Palaniappan K."/>
            <person name="Land M."/>
            <person name="Hauser L."/>
            <person name="Chang Y.J."/>
            <person name="Jeffries C.D."/>
            <person name="Detter J.C."/>
            <person name="Brettin T."/>
            <person name="Rohde M."/>
            <person name="Goker M."/>
            <person name="Bristow J."/>
            <person name="Eisen J.A."/>
            <person name="Markowitz V."/>
            <person name="Hugenholtz P."/>
            <person name="Kyrpides N.C."/>
            <person name="Klenk H.P."/>
            <person name="Chen F."/>
        </authorList>
    </citation>
    <scope>NUCLEOTIDE SEQUENCE [LARGE SCALE GENOMIC DNA]</scope>
    <source>
        <strain evidence="7">ATCC 700099 / DSM 44233 / CIP 104796 / JCM 9543 / NBRC 105858 / Y-104</strain>
    </source>
</reference>
<dbReference type="STRING" id="479431.Namu_3291"/>
<comment type="similarity">
    <text evidence="4">Belongs to the cyclic nucleotide phosphodiesterase class-III family.</text>
</comment>
<evidence type="ECO:0000256" key="2">
    <source>
        <dbReference type="ARBA" id="ARBA00022801"/>
    </source>
</evidence>
<dbReference type="PANTHER" id="PTHR42988">
    <property type="entry name" value="PHOSPHOHYDROLASE"/>
    <property type="match status" value="1"/>
</dbReference>
<name>C8XD18_NAKMY</name>
<keyword evidence="3" id="KW-0408">Iron</keyword>
<accession>C8XD18</accession>
<dbReference type="KEGG" id="nml:Namu_3291"/>
<keyword evidence="1" id="KW-0479">Metal-binding</keyword>
<keyword evidence="2" id="KW-0378">Hydrolase</keyword>
<organism evidence="6 7">
    <name type="scientific">Nakamurella multipartita (strain ATCC 700099 / DSM 44233 / CIP 104796 / JCM 9543 / NBRC 105858 / Y-104)</name>
    <name type="common">Microsphaera multipartita</name>
    <dbReference type="NCBI Taxonomy" id="479431"/>
    <lineage>
        <taxon>Bacteria</taxon>
        <taxon>Bacillati</taxon>
        <taxon>Actinomycetota</taxon>
        <taxon>Actinomycetes</taxon>
        <taxon>Nakamurellales</taxon>
        <taxon>Nakamurellaceae</taxon>
        <taxon>Nakamurella</taxon>
    </lineage>
</organism>
<dbReference type="PANTHER" id="PTHR42988:SF2">
    <property type="entry name" value="CYCLIC NUCLEOTIDE PHOSPHODIESTERASE CBUA0032-RELATED"/>
    <property type="match status" value="1"/>
</dbReference>
<dbReference type="RefSeq" id="WP_015748487.1">
    <property type="nucleotide sequence ID" value="NC_013235.1"/>
</dbReference>
<dbReference type="AlphaFoldDB" id="C8XD18"/>
<dbReference type="InParanoid" id="C8XD18"/>
<dbReference type="GO" id="GO:0016787">
    <property type="term" value="F:hydrolase activity"/>
    <property type="evidence" value="ECO:0007669"/>
    <property type="project" value="UniProtKB-KW"/>
</dbReference>
<evidence type="ECO:0000256" key="3">
    <source>
        <dbReference type="ARBA" id="ARBA00023004"/>
    </source>
</evidence>
<dbReference type="OrthoDB" id="5241795at2"/>
<sequence length="292" mass="30309">MSWTTPDGSAPLRPTHVLAHLSDSHLTSAGVRYNQVLDADAALDRAVAVLRSAVADGRPLDAVILSGDLTDTGDPDAYRRLRAAVEPLGVPVLYATGNHDVRTEFHRSLLGRGDEGPVLQSVQVGGLRMLALDSTIPGAGHGRLTAEHLAELTAALADPAPEGTIVVLHHAPLPPPSPLLSYFALEAASRIALRDAIAGTDVRLVLAGHHHLAQSGTLGAIPVAVAGSTAIRTDPLAPNGHERTWASGSFNLVQVYPDTITVSVIPVDGAAPVFDLDAAGCQAVIDAHPTRP</sequence>
<gene>
    <name evidence="6" type="ordered locus">Namu_3291</name>
</gene>
<evidence type="ECO:0000313" key="7">
    <source>
        <dbReference type="Proteomes" id="UP000002218"/>
    </source>
</evidence>
<dbReference type="HOGENOM" id="CLU_070320_1_0_11"/>
<protein>
    <submittedName>
        <fullName evidence="6">Metallophosphoesterase</fullName>
    </submittedName>
</protein>
<evidence type="ECO:0000256" key="4">
    <source>
        <dbReference type="ARBA" id="ARBA00025742"/>
    </source>
</evidence>
<dbReference type="EMBL" id="CP001737">
    <property type="protein sequence ID" value="ACV79621.1"/>
    <property type="molecule type" value="Genomic_DNA"/>
</dbReference>
<dbReference type="Gene3D" id="3.60.21.10">
    <property type="match status" value="1"/>
</dbReference>
<dbReference type="InterPro" id="IPR029052">
    <property type="entry name" value="Metallo-depent_PP-like"/>
</dbReference>
<dbReference type="InterPro" id="IPR004843">
    <property type="entry name" value="Calcineurin-like_PHP"/>
</dbReference>